<sequence>MKRLFNLNKKNNEQENRSGPEGWVHLTTTENEFEYNVVSGLLKENGITCIGKGKPLDLMDSGFLNIVLGPCIPVDIMVPSELYEEAHQILNSQVSDEEIEKQAICEEQEKNEE</sequence>
<reference evidence="2 3" key="1">
    <citation type="journal article" date="2013" name="Genome Announc.">
        <title>Draft Genome Sequence of the Cellulolytic, Mesophilic, Anaerobic Bacterium Clostridium termitidis Strain CT1112 (DSM 5398).</title>
        <authorList>
            <person name="Lal S."/>
            <person name="Ramachandran U."/>
            <person name="Zhang X."/>
            <person name="Munir R."/>
            <person name="Sparling R."/>
            <person name="Levin D.B."/>
        </authorList>
    </citation>
    <scope>NUCLEOTIDE SEQUENCE [LARGE SCALE GENOMIC DNA]</scope>
    <source>
        <strain evidence="2 3">CT1112</strain>
    </source>
</reference>
<name>S0FGB4_RUMCE</name>
<comment type="caution">
    <text evidence="2">The sequence shown here is derived from an EMBL/GenBank/DDBJ whole genome shotgun (WGS) entry which is preliminary data.</text>
</comment>
<organism evidence="2 3">
    <name type="scientific">Ruminiclostridium cellobioparum subsp. termitidis CT1112</name>
    <dbReference type="NCBI Taxonomy" id="1195236"/>
    <lineage>
        <taxon>Bacteria</taxon>
        <taxon>Bacillati</taxon>
        <taxon>Bacillota</taxon>
        <taxon>Clostridia</taxon>
        <taxon>Eubacteriales</taxon>
        <taxon>Oscillospiraceae</taxon>
        <taxon>Ruminiclostridium</taxon>
    </lineage>
</organism>
<dbReference type="RefSeq" id="WP_004629019.1">
    <property type="nucleotide sequence ID" value="NZ_AORV01000060.1"/>
</dbReference>
<evidence type="ECO:0000313" key="2">
    <source>
        <dbReference type="EMBL" id="EMS70007.1"/>
    </source>
</evidence>
<dbReference type="AlphaFoldDB" id="S0FGB4"/>
<proteinExistence type="predicted"/>
<dbReference type="Pfam" id="PF09413">
    <property type="entry name" value="DUF2007"/>
    <property type="match status" value="1"/>
</dbReference>
<dbReference type="EMBL" id="AORV01000060">
    <property type="protein sequence ID" value="EMS70007.1"/>
    <property type="molecule type" value="Genomic_DNA"/>
</dbReference>
<accession>S0FGB4</accession>
<keyword evidence="3" id="KW-1185">Reference proteome</keyword>
<dbReference type="STRING" id="1195236.CTER_4236"/>
<dbReference type="InterPro" id="IPR011322">
    <property type="entry name" value="N-reg_PII-like_a/b"/>
</dbReference>
<protein>
    <recommendedName>
        <fullName evidence="1">DUF2007 domain-containing protein</fullName>
    </recommendedName>
</protein>
<feature type="domain" description="DUF2007" evidence="1">
    <location>
        <begin position="23"/>
        <end position="91"/>
    </location>
</feature>
<dbReference type="SUPFAM" id="SSF54913">
    <property type="entry name" value="GlnB-like"/>
    <property type="match status" value="1"/>
</dbReference>
<dbReference type="PATRIC" id="fig|1195236.3.peg.4411"/>
<evidence type="ECO:0000259" key="1">
    <source>
        <dbReference type="Pfam" id="PF09413"/>
    </source>
</evidence>
<dbReference type="Proteomes" id="UP000014155">
    <property type="component" value="Unassembled WGS sequence"/>
</dbReference>
<gene>
    <name evidence="2" type="ORF">CTER_4236</name>
</gene>
<dbReference type="InterPro" id="IPR018551">
    <property type="entry name" value="DUF2007"/>
</dbReference>
<evidence type="ECO:0000313" key="3">
    <source>
        <dbReference type="Proteomes" id="UP000014155"/>
    </source>
</evidence>